<dbReference type="GO" id="GO:0033214">
    <property type="term" value="P:siderophore-iron import into cell"/>
    <property type="evidence" value="ECO:0007669"/>
    <property type="project" value="TreeGrafter"/>
</dbReference>
<dbReference type="Pfam" id="PF01032">
    <property type="entry name" value="FecCD"/>
    <property type="match status" value="1"/>
</dbReference>
<feature type="transmembrane region" description="Helical" evidence="8">
    <location>
        <begin position="320"/>
        <end position="338"/>
    </location>
</feature>
<feature type="transmembrane region" description="Helical" evidence="8">
    <location>
        <begin position="161"/>
        <end position="182"/>
    </location>
</feature>
<keyword evidence="6 8" id="KW-1133">Transmembrane helix</keyword>
<evidence type="ECO:0000256" key="1">
    <source>
        <dbReference type="ARBA" id="ARBA00004651"/>
    </source>
</evidence>
<name>A0A447TA59_CHRVL</name>
<comment type="subcellular location">
    <subcellularLocation>
        <location evidence="1">Cell membrane</location>
        <topology evidence="1">Multi-pass membrane protein</topology>
    </subcellularLocation>
</comment>
<dbReference type="FunFam" id="1.10.3470.10:FF:000001">
    <property type="entry name" value="Vitamin B12 ABC transporter permease BtuC"/>
    <property type="match status" value="1"/>
</dbReference>
<feature type="transmembrane region" description="Helical" evidence="8">
    <location>
        <begin position="129"/>
        <end position="149"/>
    </location>
</feature>
<comment type="similarity">
    <text evidence="2">Belongs to the binding-protein-dependent transport system permease family. FecCD subfamily.</text>
</comment>
<evidence type="ECO:0000256" key="4">
    <source>
        <dbReference type="ARBA" id="ARBA00022475"/>
    </source>
</evidence>
<feature type="transmembrane region" description="Helical" evidence="8">
    <location>
        <begin position="74"/>
        <end position="91"/>
    </location>
</feature>
<dbReference type="InterPro" id="IPR000522">
    <property type="entry name" value="ABC_transptr_permease_BtuC"/>
</dbReference>
<proteinExistence type="inferred from homology"/>
<gene>
    <name evidence="9" type="primary">btuC_1</name>
    <name evidence="9" type="ORF">NCTC9695_02193</name>
</gene>
<keyword evidence="4" id="KW-1003">Cell membrane</keyword>
<keyword evidence="3" id="KW-0813">Transport</keyword>
<feature type="transmembrane region" description="Helical" evidence="8">
    <location>
        <begin position="252"/>
        <end position="280"/>
    </location>
</feature>
<organism evidence="9 10">
    <name type="scientific">Chromobacterium violaceum</name>
    <dbReference type="NCBI Taxonomy" id="536"/>
    <lineage>
        <taxon>Bacteria</taxon>
        <taxon>Pseudomonadati</taxon>
        <taxon>Pseudomonadota</taxon>
        <taxon>Betaproteobacteria</taxon>
        <taxon>Neisseriales</taxon>
        <taxon>Chromobacteriaceae</taxon>
        <taxon>Chromobacterium</taxon>
    </lineage>
</organism>
<evidence type="ECO:0000256" key="7">
    <source>
        <dbReference type="ARBA" id="ARBA00023136"/>
    </source>
</evidence>
<keyword evidence="5 8" id="KW-0812">Transmembrane</keyword>
<dbReference type="PANTHER" id="PTHR30472:SF67">
    <property type="entry name" value="PERMEASE OF ABC TRANSPORTER-RELATED"/>
    <property type="match status" value="1"/>
</dbReference>
<evidence type="ECO:0000256" key="5">
    <source>
        <dbReference type="ARBA" id="ARBA00022692"/>
    </source>
</evidence>
<evidence type="ECO:0000256" key="2">
    <source>
        <dbReference type="ARBA" id="ARBA00007935"/>
    </source>
</evidence>
<evidence type="ECO:0000256" key="3">
    <source>
        <dbReference type="ARBA" id="ARBA00022448"/>
    </source>
</evidence>
<dbReference type="GO" id="GO:0022857">
    <property type="term" value="F:transmembrane transporter activity"/>
    <property type="evidence" value="ECO:0007669"/>
    <property type="project" value="InterPro"/>
</dbReference>
<dbReference type="CDD" id="cd06550">
    <property type="entry name" value="TM_ABC_iron-siderophores_like"/>
    <property type="match status" value="1"/>
</dbReference>
<evidence type="ECO:0000313" key="9">
    <source>
        <dbReference type="EMBL" id="VEB41754.1"/>
    </source>
</evidence>
<reference evidence="9 10" key="1">
    <citation type="submission" date="2018-12" db="EMBL/GenBank/DDBJ databases">
        <authorList>
            <consortium name="Pathogen Informatics"/>
        </authorList>
    </citation>
    <scope>NUCLEOTIDE SEQUENCE [LARGE SCALE GENOMIC DNA]</scope>
    <source>
        <strain evidence="9 10">NCTC9695</strain>
    </source>
</reference>
<dbReference type="SUPFAM" id="SSF81345">
    <property type="entry name" value="ABC transporter involved in vitamin B12 uptake, BtuC"/>
    <property type="match status" value="1"/>
</dbReference>
<sequence>MIRAAANRLTAWPLLSLLLALLSLSLPLASGLGAAPVEFAVSSNVLLHQLGLPVEPAWQPGQDLIIWQLRLPRVLLGGMVGAGLALVGAALQATTRNQLADPHLLGVSSGATLGAVTVLLFSGNVLGGATLPLAAFAGALLATLLVTGIAVRQRRLQAERLLLAGVAVSFLLMALANLMLYLGDHRSASAVLFWMLGGLGQARWELLPAPLAALCLGLVALLAVARPLNALMAGEQTAVTLGIRVTRLRLAVFAASSLLTGTMVAVSGAIGFVGLMIPHIARRCVGADHRRLLPACALLGALFLIWVDAAARTLIAPEDIPVGVGTAAVGGAFFIWLLRR</sequence>
<dbReference type="PANTHER" id="PTHR30472">
    <property type="entry name" value="FERRIC ENTEROBACTIN TRANSPORT SYSTEM PERMEASE PROTEIN"/>
    <property type="match status" value="1"/>
</dbReference>
<feature type="transmembrane region" description="Helical" evidence="8">
    <location>
        <begin position="103"/>
        <end position="123"/>
    </location>
</feature>
<dbReference type="GO" id="GO:0005886">
    <property type="term" value="C:plasma membrane"/>
    <property type="evidence" value="ECO:0007669"/>
    <property type="project" value="UniProtKB-SubCell"/>
</dbReference>
<evidence type="ECO:0000313" key="10">
    <source>
        <dbReference type="Proteomes" id="UP000275777"/>
    </source>
</evidence>
<accession>A0A447TA59</accession>
<dbReference type="EMBL" id="LR134182">
    <property type="protein sequence ID" value="VEB41754.1"/>
    <property type="molecule type" value="Genomic_DNA"/>
</dbReference>
<dbReference type="AlphaFoldDB" id="A0A447TA59"/>
<dbReference type="InterPro" id="IPR037294">
    <property type="entry name" value="ABC_BtuC-like"/>
</dbReference>
<evidence type="ECO:0000256" key="6">
    <source>
        <dbReference type="ARBA" id="ARBA00022989"/>
    </source>
</evidence>
<dbReference type="Gene3D" id="1.10.3470.10">
    <property type="entry name" value="ABC transporter involved in vitamin B12 uptake, BtuC"/>
    <property type="match status" value="1"/>
</dbReference>
<keyword evidence="7 8" id="KW-0472">Membrane</keyword>
<dbReference type="Proteomes" id="UP000275777">
    <property type="component" value="Chromosome"/>
</dbReference>
<protein>
    <submittedName>
        <fullName evidence="9">Vitamin B12 import system permease protein BtuC</fullName>
    </submittedName>
</protein>
<feature type="transmembrane region" description="Helical" evidence="8">
    <location>
        <begin position="211"/>
        <end position="232"/>
    </location>
</feature>
<feature type="transmembrane region" description="Helical" evidence="8">
    <location>
        <begin position="292"/>
        <end position="314"/>
    </location>
</feature>
<evidence type="ECO:0000256" key="8">
    <source>
        <dbReference type="SAM" id="Phobius"/>
    </source>
</evidence>